<dbReference type="GO" id="GO:0006508">
    <property type="term" value="P:proteolysis"/>
    <property type="evidence" value="ECO:0007669"/>
    <property type="project" value="InterPro"/>
</dbReference>
<dbReference type="Ensembl" id="ENSSGRT00000023560.1">
    <property type="protein sequence ID" value="ENSSGRP00000021826.1"/>
    <property type="gene ID" value="ENSSGRG00000013046.1"/>
</dbReference>
<dbReference type="OMA" id="CEFIKAY"/>
<dbReference type="InterPro" id="IPR009003">
    <property type="entry name" value="Peptidase_S1_PA"/>
</dbReference>
<dbReference type="AlphaFoldDB" id="A0A672LDL5"/>
<dbReference type="Proteomes" id="UP000472262">
    <property type="component" value="Unassembled WGS sequence"/>
</dbReference>
<protein>
    <recommendedName>
        <fullName evidence="2">Peptidase S1 domain-containing protein</fullName>
    </recommendedName>
</protein>
<keyword evidence="1" id="KW-1015">Disulfide bond</keyword>
<organism evidence="3 4">
    <name type="scientific">Sinocyclocheilus grahami</name>
    <name type="common">Dianchi golden-line fish</name>
    <name type="synonym">Barbus grahami</name>
    <dbReference type="NCBI Taxonomy" id="75366"/>
    <lineage>
        <taxon>Eukaryota</taxon>
        <taxon>Metazoa</taxon>
        <taxon>Chordata</taxon>
        <taxon>Craniata</taxon>
        <taxon>Vertebrata</taxon>
        <taxon>Euteleostomi</taxon>
        <taxon>Actinopterygii</taxon>
        <taxon>Neopterygii</taxon>
        <taxon>Teleostei</taxon>
        <taxon>Ostariophysi</taxon>
        <taxon>Cypriniformes</taxon>
        <taxon>Cyprinidae</taxon>
        <taxon>Cyprininae</taxon>
        <taxon>Sinocyclocheilus</taxon>
    </lineage>
</organism>
<reference evidence="3" key="1">
    <citation type="submission" date="2025-08" db="UniProtKB">
        <authorList>
            <consortium name="Ensembl"/>
        </authorList>
    </citation>
    <scope>IDENTIFICATION</scope>
</reference>
<dbReference type="GO" id="GO:0004252">
    <property type="term" value="F:serine-type endopeptidase activity"/>
    <property type="evidence" value="ECO:0007669"/>
    <property type="project" value="InterPro"/>
</dbReference>
<dbReference type="PANTHER" id="PTHR24252:SF8">
    <property type="entry name" value="ACROSIN"/>
    <property type="match status" value="1"/>
</dbReference>
<dbReference type="PROSITE" id="PS00134">
    <property type="entry name" value="TRYPSIN_HIS"/>
    <property type="match status" value="1"/>
</dbReference>
<evidence type="ECO:0000313" key="4">
    <source>
        <dbReference type="Proteomes" id="UP000472262"/>
    </source>
</evidence>
<evidence type="ECO:0000313" key="3">
    <source>
        <dbReference type="Ensembl" id="ENSSGRP00000021826.1"/>
    </source>
</evidence>
<dbReference type="InParanoid" id="A0A672LDL5"/>
<dbReference type="SUPFAM" id="SSF50494">
    <property type="entry name" value="Trypsin-like serine proteases"/>
    <property type="match status" value="1"/>
</dbReference>
<proteinExistence type="predicted"/>
<dbReference type="PROSITE" id="PS50240">
    <property type="entry name" value="TRYPSIN_DOM"/>
    <property type="match status" value="1"/>
</dbReference>
<evidence type="ECO:0000256" key="1">
    <source>
        <dbReference type="ARBA" id="ARBA00023157"/>
    </source>
</evidence>
<dbReference type="InterPro" id="IPR018114">
    <property type="entry name" value="TRYPSIN_HIS"/>
</dbReference>
<name>A0A672LDL5_SINGR</name>
<dbReference type="InterPro" id="IPR043504">
    <property type="entry name" value="Peptidase_S1_PA_chymotrypsin"/>
</dbReference>
<dbReference type="PANTHER" id="PTHR24252">
    <property type="entry name" value="ACROSIN-RELATED"/>
    <property type="match status" value="1"/>
</dbReference>
<feature type="domain" description="Peptidase S1" evidence="2">
    <location>
        <begin position="21"/>
        <end position="62"/>
    </location>
</feature>
<dbReference type="Pfam" id="PF00089">
    <property type="entry name" value="Trypsin"/>
    <property type="match status" value="1"/>
</dbReference>
<sequence length="80" mass="8776">MYFAWPALICGRTSVTTSSRIVGGQNASAGRWPWQASLLRLGRHICGGSLINKEWVLSAAHCEFIKAYSNLFDTLISMAS</sequence>
<keyword evidence="4" id="KW-1185">Reference proteome</keyword>
<dbReference type="InterPro" id="IPR001254">
    <property type="entry name" value="Trypsin_dom"/>
</dbReference>
<dbReference type="Gene3D" id="2.40.10.10">
    <property type="entry name" value="Trypsin-like serine proteases"/>
    <property type="match status" value="1"/>
</dbReference>
<reference evidence="3" key="2">
    <citation type="submission" date="2025-09" db="UniProtKB">
        <authorList>
            <consortium name="Ensembl"/>
        </authorList>
    </citation>
    <scope>IDENTIFICATION</scope>
</reference>
<evidence type="ECO:0000259" key="2">
    <source>
        <dbReference type="PROSITE" id="PS50240"/>
    </source>
</evidence>
<accession>A0A672LDL5</accession>